<dbReference type="Gene3D" id="3.40.50.300">
    <property type="entry name" value="P-loop containing nucleotide triphosphate hydrolases"/>
    <property type="match status" value="1"/>
</dbReference>
<dbReference type="PATRIC" id="fig|1302648.3.peg.1080"/>
<proteinExistence type="predicted"/>
<sequence length="135" mass="15957">MSLQFITGDGSCDHEKMILDLAYEWLEKEHNEVFFIVPNYNKFEREQEILSQLKNRQAKENFSTIRGQVYSFNRLAWYFLQDSGQINGQSISDTGSAMIMRKVLDALTEELLIFRGEVKKKVLLQNYWSFIKNFN</sequence>
<dbReference type="AlphaFoldDB" id="A0A091C541"/>
<feature type="domain" description="ATP-dependent helicase/deoxyribonuclease subunit B N-terminal" evidence="1">
    <location>
        <begin position="5"/>
        <end position="134"/>
    </location>
</feature>
<dbReference type="EMBL" id="JPVT01000107">
    <property type="protein sequence ID" value="KFN91237.1"/>
    <property type="molecule type" value="Genomic_DNA"/>
</dbReference>
<name>A0A091C541_9ENTE</name>
<dbReference type="InterPro" id="IPR049035">
    <property type="entry name" value="ADDB_N"/>
</dbReference>
<evidence type="ECO:0000313" key="3">
    <source>
        <dbReference type="Proteomes" id="UP000029381"/>
    </source>
</evidence>
<organism evidence="2 3">
    <name type="scientific">Tetragenococcus muriaticus 3MR10-3</name>
    <dbReference type="NCBI Taxonomy" id="1302648"/>
    <lineage>
        <taxon>Bacteria</taxon>
        <taxon>Bacillati</taxon>
        <taxon>Bacillota</taxon>
        <taxon>Bacilli</taxon>
        <taxon>Lactobacillales</taxon>
        <taxon>Enterococcaceae</taxon>
        <taxon>Tetragenococcus</taxon>
    </lineage>
</organism>
<protein>
    <submittedName>
        <fullName evidence="2">ATP-dependent nuclease, subunit B</fullName>
    </submittedName>
</protein>
<gene>
    <name evidence="2" type="ORF">TMU3MR103_1113</name>
</gene>
<dbReference type="InterPro" id="IPR027417">
    <property type="entry name" value="P-loop_NTPase"/>
</dbReference>
<keyword evidence="3" id="KW-1185">Reference proteome</keyword>
<evidence type="ECO:0000259" key="1">
    <source>
        <dbReference type="Pfam" id="PF21445"/>
    </source>
</evidence>
<accession>A0A091C541</accession>
<reference evidence="2 3" key="1">
    <citation type="submission" date="2014-08" db="EMBL/GenBank/DDBJ databases">
        <title>Genome sequence of Tetragenococcus muriaticus.</title>
        <authorList>
            <person name="Chuea-nongthon C."/>
            <person name="Rodtong S."/>
            <person name="Yongsawatdigul J."/>
            <person name="Steele J.L."/>
            <person name="Liu X.-y."/>
            <person name="Speers J."/>
            <person name="Glasner J.D."/>
            <person name="Neeno-Eckwall E.C."/>
        </authorList>
    </citation>
    <scope>NUCLEOTIDE SEQUENCE [LARGE SCALE GENOMIC DNA]</scope>
    <source>
        <strain evidence="2 3">3MR10-3</strain>
    </source>
</reference>
<evidence type="ECO:0000313" key="2">
    <source>
        <dbReference type="EMBL" id="KFN91237.1"/>
    </source>
</evidence>
<dbReference type="Proteomes" id="UP000029381">
    <property type="component" value="Unassembled WGS sequence"/>
</dbReference>
<comment type="caution">
    <text evidence="2">The sequence shown here is derived from an EMBL/GenBank/DDBJ whole genome shotgun (WGS) entry which is preliminary data.</text>
</comment>
<dbReference type="Pfam" id="PF21445">
    <property type="entry name" value="ADDB_N"/>
    <property type="match status" value="1"/>
</dbReference>